<dbReference type="PIRSF" id="PIRSF005485">
    <property type="entry name" value="HrcA"/>
    <property type="match status" value="1"/>
</dbReference>
<dbReference type="GO" id="GO:0045892">
    <property type="term" value="P:negative regulation of DNA-templated transcription"/>
    <property type="evidence" value="ECO:0007669"/>
    <property type="project" value="UniProtKB-UniRule"/>
</dbReference>
<proteinExistence type="inferred from homology"/>
<evidence type="ECO:0000313" key="7">
    <source>
        <dbReference type="EMBL" id="AFN74694.1"/>
    </source>
</evidence>
<sequence>MVKVMSDYQLKDREKAILRFVIHQFILTANPVGSRNISKKYNIGLSPATIRNIMADLEELGYLDHPHTSAGRVPTDKGYRVYVDSLMEPPYLDRKTKEVIDANLNAHPSYETDDLLKITTSILSNLTDQLAMVTYPKIEQAKLERIQIVRLSSTRILVVVTIQSGLIRTITLELDAEIEEENIETVQLFLNERLSGLKFSEIRSTIAERIKDIDETKYKPIVRVFLDSVDRIFTDISSDKVVVKGAKNILKQPEFADHEQFQSVIELIENKDIIIHVLDKKRQTQKDDLVISIGKENQDEKLSEYSMITKEYKIGDLEGTVGIMGPKRMNYSKIIAAVVYIANQLTEELTKQR</sequence>
<dbReference type="GO" id="GO:0003677">
    <property type="term" value="F:DNA binding"/>
    <property type="evidence" value="ECO:0007669"/>
    <property type="project" value="InterPro"/>
</dbReference>
<feature type="domain" description="Heat-inducible transcription repressor HrcA C-terminal" evidence="6">
    <location>
        <begin position="113"/>
        <end position="335"/>
    </location>
</feature>
<dbReference type="NCBIfam" id="TIGR00331">
    <property type="entry name" value="hrcA"/>
    <property type="match status" value="1"/>
</dbReference>
<dbReference type="AlphaFoldDB" id="I6ZRJ5"/>
<reference evidence="7 8" key="1">
    <citation type="journal article" date="2013" name="PLoS ONE">
        <title>Genomic analysis of Melioribacter roseus, facultatively anaerobic organotrophic bacterium representing a novel deep lineage within Bacteriodetes/Chlorobi group.</title>
        <authorList>
            <person name="Kadnikov V.V."/>
            <person name="Mardanov A.V."/>
            <person name="Podosokorskaya O.A."/>
            <person name="Gavrilov S.N."/>
            <person name="Kublanov I.V."/>
            <person name="Beletsky A.V."/>
            <person name="Bonch-Osmolovskaya E.A."/>
            <person name="Ravin N.V."/>
        </authorList>
    </citation>
    <scope>NUCLEOTIDE SEQUENCE [LARGE SCALE GENOMIC DNA]</scope>
    <source>
        <strain evidence="8">JCM 17771 / P3M-2</strain>
    </source>
</reference>
<name>I6ZRJ5_MELRP</name>
<dbReference type="SUPFAM" id="SSF55781">
    <property type="entry name" value="GAF domain-like"/>
    <property type="match status" value="1"/>
</dbReference>
<dbReference type="InterPro" id="IPR029016">
    <property type="entry name" value="GAF-like_dom_sf"/>
</dbReference>
<keyword evidence="1 5" id="KW-0678">Repressor</keyword>
<keyword evidence="4 5" id="KW-0804">Transcription</keyword>
<evidence type="ECO:0000256" key="3">
    <source>
        <dbReference type="ARBA" id="ARBA00023016"/>
    </source>
</evidence>
<dbReference type="InterPro" id="IPR036388">
    <property type="entry name" value="WH-like_DNA-bd_sf"/>
</dbReference>
<dbReference type="HAMAP" id="MF_00081">
    <property type="entry name" value="HrcA"/>
    <property type="match status" value="1"/>
</dbReference>
<dbReference type="Pfam" id="PF01628">
    <property type="entry name" value="HrcA"/>
    <property type="match status" value="1"/>
</dbReference>
<evidence type="ECO:0000259" key="6">
    <source>
        <dbReference type="Pfam" id="PF01628"/>
    </source>
</evidence>
<dbReference type="EMBL" id="CP003557">
    <property type="protein sequence ID" value="AFN74694.1"/>
    <property type="molecule type" value="Genomic_DNA"/>
</dbReference>
<comment type="function">
    <text evidence="5">Negative regulator of class I heat shock genes (grpE-dnaK-dnaJ and groELS operons). Prevents heat-shock induction of these operons.</text>
</comment>
<evidence type="ECO:0000256" key="2">
    <source>
        <dbReference type="ARBA" id="ARBA00023015"/>
    </source>
</evidence>
<organism evidence="7 8">
    <name type="scientific">Melioribacter roseus (strain DSM 23840 / JCM 17771 / VKM B-2668 / P3M-2)</name>
    <dbReference type="NCBI Taxonomy" id="1191523"/>
    <lineage>
        <taxon>Bacteria</taxon>
        <taxon>Pseudomonadati</taxon>
        <taxon>Ignavibacteriota</taxon>
        <taxon>Ignavibacteria</taxon>
        <taxon>Ignavibacteriales</taxon>
        <taxon>Melioribacteraceae</taxon>
        <taxon>Melioribacter</taxon>
    </lineage>
</organism>
<dbReference type="eggNOG" id="COG1420">
    <property type="taxonomic scope" value="Bacteria"/>
</dbReference>
<dbReference type="InterPro" id="IPR036390">
    <property type="entry name" value="WH_DNA-bd_sf"/>
</dbReference>
<dbReference type="SUPFAM" id="SSF46785">
    <property type="entry name" value="Winged helix' DNA-binding domain"/>
    <property type="match status" value="1"/>
</dbReference>
<accession>I6ZRJ5</accession>
<evidence type="ECO:0000256" key="1">
    <source>
        <dbReference type="ARBA" id="ARBA00022491"/>
    </source>
</evidence>
<gene>
    <name evidence="5" type="primary">hrcA</name>
    <name evidence="7" type="ordered locus">MROS_1457</name>
</gene>
<keyword evidence="8" id="KW-1185">Reference proteome</keyword>
<dbReference type="Gene3D" id="1.10.10.10">
    <property type="entry name" value="Winged helix-like DNA-binding domain superfamily/Winged helix DNA-binding domain"/>
    <property type="match status" value="1"/>
</dbReference>
<dbReference type="HOGENOM" id="CLU_050019_1_0_10"/>
<evidence type="ECO:0000256" key="5">
    <source>
        <dbReference type="HAMAP-Rule" id="MF_00081"/>
    </source>
</evidence>
<comment type="similarity">
    <text evidence="5">Belongs to the HrcA family.</text>
</comment>
<dbReference type="Proteomes" id="UP000009011">
    <property type="component" value="Chromosome"/>
</dbReference>
<keyword evidence="2 5" id="KW-0805">Transcription regulation</keyword>
<dbReference type="OrthoDB" id="9783139at2"/>
<dbReference type="Gene3D" id="3.30.390.60">
    <property type="entry name" value="Heat-inducible transcription repressor hrca homolog, domain 3"/>
    <property type="match status" value="1"/>
</dbReference>
<dbReference type="PATRIC" id="fig|1191523.3.peg.1547"/>
<dbReference type="InterPro" id="IPR002571">
    <property type="entry name" value="HrcA"/>
</dbReference>
<dbReference type="InterPro" id="IPR023120">
    <property type="entry name" value="WHTH_transcript_rep_HrcA_IDD"/>
</dbReference>
<protein>
    <recommendedName>
        <fullName evidence="5">Heat-inducible transcription repressor HrcA</fullName>
    </recommendedName>
</protein>
<dbReference type="PANTHER" id="PTHR34824:SF1">
    <property type="entry name" value="HEAT-INDUCIBLE TRANSCRIPTION REPRESSOR HRCA"/>
    <property type="match status" value="1"/>
</dbReference>
<dbReference type="InterPro" id="IPR021153">
    <property type="entry name" value="HrcA_C"/>
</dbReference>
<dbReference type="KEGG" id="mro:MROS_1457"/>
<keyword evidence="3 5" id="KW-0346">Stress response</keyword>
<evidence type="ECO:0000313" key="8">
    <source>
        <dbReference type="Proteomes" id="UP000009011"/>
    </source>
</evidence>
<dbReference type="Gene3D" id="3.30.450.40">
    <property type="match status" value="1"/>
</dbReference>
<dbReference type="STRING" id="1191523.MROS_1457"/>
<evidence type="ECO:0000256" key="4">
    <source>
        <dbReference type="ARBA" id="ARBA00023163"/>
    </source>
</evidence>
<dbReference type="PANTHER" id="PTHR34824">
    <property type="entry name" value="HEAT-INDUCIBLE TRANSCRIPTION REPRESSOR HRCA"/>
    <property type="match status" value="1"/>
</dbReference>